<reference evidence="7 8" key="1">
    <citation type="submission" date="2024-09" db="EMBL/GenBank/DDBJ databases">
        <authorList>
            <person name="Sun Q."/>
            <person name="Mori K."/>
        </authorList>
    </citation>
    <scope>NUCLEOTIDE SEQUENCE [LARGE SCALE GENOMIC DNA]</scope>
    <source>
        <strain evidence="7 8">CGMCC 1.15906</strain>
    </source>
</reference>
<evidence type="ECO:0008006" key="9">
    <source>
        <dbReference type="Google" id="ProtNLM"/>
    </source>
</evidence>
<comment type="similarity">
    <text evidence="1">Belongs to the peptidase S1 family.</text>
</comment>
<keyword evidence="5" id="KW-1015">Disulfide bond</keyword>
<evidence type="ECO:0000256" key="4">
    <source>
        <dbReference type="ARBA" id="ARBA00022825"/>
    </source>
</evidence>
<dbReference type="EMBL" id="JBHLTC010000036">
    <property type="protein sequence ID" value="MFC0627880.1"/>
    <property type="molecule type" value="Genomic_DNA"/>
</dbReference>
<dbReference type="InterPro" id="IPR001316">
    <property type="entry name" value="Pept_S1A_streptogrisin"/>
</dbReference>
<gene>
    <name evidence="7" type="ORF">ACFFGN_27650</name>
</gene>
<comment type="caution">
    <text evidence="7">The sequence shown here is derived from an EMBL/GenBank/DDBJ whole genome shotgun (WGS) entry which is preliminary data.</text>
</comment>
<keyword evidence="2" id="KW-0645">Protease</keyword>
<sequence>MDSSPGSVAARCDHAAPTANTAQSERLNQPTSSTDKRPLGDAIGEGINKAIRSVEPMTATGRPASGLPYGLSVGIIGVLGSPGSGYKVMVDDSVAGASEYGAAAAKHVPREGLSMHGVERSCRSAKQIAAAWTKLSKRDWSAEAKKITFTADLDAATEQIVVEYDPTEASPATAAALIGIDPEIVRLKPGRPERMDRLNDTANGGHWGGARIASALKYCTAGFSVVRRAINARASVTAGHCGANGTYWRSGSNYYGTTNGRVNYPDYDQALLTGSSYGPKIWTYGAGDTAQTRTVSSAADPAVGQLICQSGSFSNSICGIRVDSLSAKYCDPDGCTTYVIRGTKSGETVIRGGDSGGPVYTKPGSTTATIRGMAFAGGNCASSRCTTIYAERYDSIAGHLNVYALTG</sequence>
<evidence type="ECO:0000313" key="7">
    <source>
        <dbReference type="EMBL" id="MFC0627880.1"/>
    </source>
</evidence>
<keyword evidence="8" id="KW-1185">Reference proteome</keyword>
<keyword evidence="3" id="KW-0378">Hydrolase</keyword>
<dbReference type="Gene3D" id="2.40.10.10">
    <property type="entry name" value="Trypsin-like serine proteases"/>
    <property type="match status" value="2"/>
</dbReference>
<dbReference type="InterPro" id="IPR043504">
    <property type="entry name" value="Peptidase_S1_PA_chymotrypsin"/>
</dbReference>
<keyword evidence="4" id="KW-0720">Serine protease</keyword>
<evidence type="ECO:0000256" key="6">
    <source>
        <dbReference type="SAM" id="MobiDB-lite"/>
    </source>
</evidence>
<evidence type="ECO:0000256" key="1">
    <source>
        <dbReference type="ARBA" id="ARBA00007664"/>
    </source>
</evidence>
<dbReference type="SUPFAM" id="SSF50494">
    <property type="entry name" value="Trypsin-like serine proteases"/>
    <property type="match status" value="1"/>
</dbReference>
<dbReference type="RefSeq" id="WP_380053127.1">
    <property type="nucleotide sequence ID" value="NZ_JBHLTC010000036.1"/>
</dbReference>
<evidence type="ECO:0000256" key="2">
    <source>
        <dbReference type="ARBA" id="ARBA00022670"/>
    </source>
</evidence>
<organism evidence="7 8">
    <name type="scientific">Kribbella deserti</name>
    <dbReference type="NCBI Taxonomy" id="1926257"/>
    <lineage>
        <taxon>Bacteria</taxon>
        <taxon>Bacillati</taxon>
        <taxon>Actinomycetota</taxon>
        <taxon>Actinomycetes</taxon>
        <taxon>Propionibacteriales</taxon>
        <taxon>Kribbellaceae</taxon>
        <taxon>Kribbella</taxon>
    </lineage>
</organism>
<name>A0ABV6QTN8_9ACTN</name>
<accession>A0ABV6QTN8</accession>
<evidence type="ECO:0000313" key="8">
    <source>
        <dbReference type="Proteomes" id="UP001589890"/>
    </source>
</evidence>
<dbReference type="InterPro" id="IPR009003">
    <property type="entry name" value="Peptidase_S1_PA"/>
</dbReference>
<evidence type="ECO:0000256" key="3">
    <source>
        <dbReference type="ARBA" id="ARBA00022801"/>
    </source>
</evidence>
<dbReference type="Proteomes" id="UP001589890">
    <property type="component" value="Unassembled WGS sequence"/>
</dbReference>
<dbReference type="PRINTS" id="PR00861">
    <property type="entry name" value="ALYTICPTASE"/>
</dbReference>
<dbReference type="InterPro" id="IPR018114">
    <property type="entry name" value="TRYPSIN_HIS"/>
</dbReference>
<feature type="region of interest" description="Disordered" evidence="6">
    <location>
        <begin position="1"/>
        <end position="42"/>
    </location>
</feature>
<feature type="compositionally biased region" description="Polar residues" evidence="6">
    <location>
        <begin position="18"/>
        <end position="33"/>
    </location>
</feature>
<protein>
    <recommendedName>
        <fullName evidence="9">Trypsin-like serine protease</fullName>
    </recommendedName>
</protein>
<dbReference type="PROSITE" id="PS00134">
    <property type="entry name" value="TRYPSIN_HIS"/>
    <property type="match status" value="1"/>
</dbReference>
<proteinExistence type="inferred from homology"/>
<evidence type="ECO:0000256" key="5">
    <source>
        <dbReference type="ARBA" id="ARBA00023157"/>
    </source>
</evidence>